<name>A0ABU4DUQ2_9DEIO</name>
<dbReference type="Proteomes" id="UP001276150">
    <property type="component" value="Unassembled WGS sequence"/>
</dbReference>
<sequence>MTAPTTPAQKQPAPLGPPPPRLLWLTLPLLIGVFYNAFSLLTLPFSGPTLTDLMVRINAQSSASGLPAIQLSADQLQWVLWLSFAITAILILWLYFTRRALIEGQNWGRVSAIVIGVFSLLIFPIGTVLGVVMLIGAFDKNVVAYTRR</sequence>
<feature type="transmembrane region" description="Helical" evidence="1">
    <location>
        <begin position="108"/>
        <end position="138"/>
    </location>
</feature>
<evidence type="ECO:0008006" key="4">
    <source>
        <dbReference type="Google" id="ProtNLM"/>
    </source>
</evidence>
<keyword evidence="3" id="KW-1185">Reference proteome</keyword>
<feature type="transmembrane region" description="Helical" evidence="1">
    <location>
        <begin position="22"/>
        <end position="45"/>
    </location>
</feature>
<comment type="caution">
    <text evidence="2">The sequence shown here is derived from an EMBL/GenBank/DDBJ whole genome shotgun (WGS) entry which is preliminary data.</text>
</comment>
<evidence type="ECO:0000256" key="1">
    <source>
        <dbReference type="SAM" id="Phobius"/>
    </source>
</evidence>
<keyword evidence="1" id="KW-1133">Transmembrane helix</keyword>
<evidence type="ECO:0000313" key="3">
    <source>
        <dbReference type="Proteomes" id="UP001276150"/>
    </source>
</evidence>
<evidence type="ECO:0000313" key="2">
    <source>
        <dbReference type="EMBL" id="MDV6376140.1"/>
    </source>
</evidence>
<protein>
    <recommendedName>
        <fullName evidence="4">DUF4064 domain-containing protein</fullName>
    </recommendedName>
</protein>
<organism evidence="2 3">
    <name type="scientific">Deinococcus arenicola</name>
    <dbReference type="NCBI Taxonomy" id="2994950"/>
    <lineage>
        <taxon>Bacteria</taxon>
        <taxon>Thermotogati</taxon>
        <taxon>Deinococcota</taxon>
        <taxon>Deinococci</taxon>
        <taxon>Deinococcales</taxon>
        <taxon>Deinococcaceae</taxon>
        <taxon>Deinococcus</taxon>
    </lineage>
</organism>
<dbReference type="RefSeq" id="WP_317641489.1">
    <property type="nucleotide sequence ID" value="NZ_JAPMIV010000047.1"/>
</dbReference>
<keyword evidence="1" id="KW-0472">Membrane</keyword>
<keyword evidence="1" id="KW-0812">Transmembrane</keyword>
<feature type="transmembrane region" description="Helical" evidence="1">
    <location>
        <begin position="78"/>
        <end position="96"/>
    </location>
</feature>
<accession>A0ABU4DUQ2</accession>
<gene>
    <name evidence="2" type="ORF">ORD21_16205</name>
</gene>
<reference evidence="2 3" key="1">
    <citation type="submission" date="2022-11" db="EMBL/GenBank/DDBJ databases">
        <title>Deinococcus ZS9-10, Low Temperature and Draught-tolerating, UV-resistant Bacteria from Continental Antarctica.</title>
        <authorList>
            <person name="Cheng L."/>
        </authorList>
    </citation>
    <scope>NUCLEOTIDE SEQUENCE [LARGE SCALE GENOMIC DNA]</scope>
    <source>
        <strain evidence="2 3">ZS9-10</strain>
    </source>
</reference>
<dbReference type="EMBL" id="JAPMIV010000047">
    <property type="protein sequence ID" value="MDV6376140.1"/>
    <property type="molecule type" value="Genomic_DNA"/>
</dbReference>
<proteinExistence type="predicted"/>